<evidence type="ECO:0000256" key="1">
    <source>
        <dbReference type="SAM" id="MobiDB-lite"/>
    </source>
</evidence>
<sequence length="99" mass="10265">MEAAQGQAGKSFSYTVRVPGGDGWDVMSVDVKIDTRWVFQGAAAGGEGLEEERAAGLEELAGRPAAGAASLGRQLQPPEQKLVAAADEPTEAAAGLRRR</sequence>
<accession>A0A8J5ZR33</accession>
<proteinExistence type="predicted"/>
<name>A0A8J5ZR33_GALPY</name>
<dbReference type="EMBL" id="JAGFMF010012216">
    <property type="protein sequence ID" value="KAG8505828.1"/>
    <property type="molecule type" value="Genomic_DNA"/>
</dbReference>
<keyword evidence="3" id="KW-1185">Reference proteome</keyword>
<evidence type="ECO:0000313" key="3">
    <source>
        <dbReference type="Proteomes" id="UP000700334"/>
    </source>
</evidence>
<gene>
    <name evidence="2" type="ORF">J0S82_018335</name>
</gene>
<dbReference type="Proteomes" id="UP000700334">
    <property type="component" value="Unassembled WGS sequence"/>
</dbReference>
<protein>
    <submittedName>
        <fullName evidence="2">Uncharacterized protein</fullName>
    </submittedName>
</protein>
<dbReference type="PANTHER" id="PTHR36866">
    <property type="entry name" value="CHROMOSOME 4 OPEN READING FRAME 50"/>
    <property type="match status" value="1"/>
</dbReference>
<reference evidence="2" key="1">
    <citation type="journal article" date="2021" name="Evol. Appl.">
        <title>The genome of the Pyrenean desman and the effects of bottlenecks and inbreeding on the genomic landscape of an endangered species.</title>
        <authorList>
            <person name="Escoda L."/>
            <person name="Castresana J."/>
        </authorList>
    </citation>
    <scope>NUCLEOTIDE SEQUENCE</scope>
    <source>
        <strain evidence="2">IBE-C5619</strain>
    </source>
</reference>
<comment type="caution">
    <text evidence="2">The sequence shown here is derived from an EMBL/GenBank/DDBJ whole genome shotgun (WGS) entry which is preliminary data.</text>
</comment>
<dbReference type="PANTHER" id="PTHR36866:SF1">
    <property type="entry name" value="GENE 1043-RELATED"/>
    <property type="match status" value="1"/>
</dbReference>
<dbReference type="AlphaFoldDB" id="A0A8J5ZR33"/>
<feature type="region of interest" description="Disordered" evidence="1">
    <location>
        <begin position="65"/>
        <end position="99"/>
    </location>
</feature>
<dbReference type="OrthoDB" id="4158657at2759"/>
<feature type="compositionally biased region" description="Low complexity" evidence="1">
    <location>
        <begin position="84"/>
        <end position="99"/>
    </location>
</feature>
<evidence type="ECO:0000313" key="2">
    <source>
        <dbReference type="EMBL" id="KAG8505828.1"/>
    </source>
</evidence>
<organism evidence="2 3">
    <name type="scientific">Galemys pyrenaicus</name>
    <name type="common">Iberian desman</name>
    <name type="synonym">Pyrenean desman</name>
    <dbReference type="NCBI Taxonomy" id="202257"/>
    <lineage>
        <taxon>Eukaryota</taxon>
        <taxon>Metazoa</taxon>
        <taxon>Chordata</taxon>
        <taxon>Craniata</taxon>
        <taxon>Vertebrata</taxon>
        <taxon>Euteleostomi</taxon>
        <taxon>Mammalia</taxon>
        <taxon>Eutheria</taxon>
        <taxon>Laurasiatheria</taxon>
        <taxon>Eulipotyphla</taxon>
        <taxon>Talpidae</taxon>
        <taxon>Galemys</taxon>
    </lineage>
</organism>